<dbReference type="AlphaFoldDB" id="U6MJJ6"/>
<dbReference type="EMBL" id="HG722917">
    <property type="protein sequence ID" value="CDJ64186.1"/>
    <property type="molecule type" value="Genomic_DNA"/>
</dbReference>
<proteinExistence type="predicted"/>
<dbReference type="VEuPathDB" id="ToxoDB:ENH_00062910"/>
<feature type="compositionally biased region" description="Polar residues" evidence="1">
    <location>
        <begin position="93"/>
        <end position="125"/>
    </location>
</feature>
<evidence type="ECO:0000256" key="1">
    <source>
        <dbReference type="SAM" id="MobiDB-lite"/>
    </source>
</evidence>
<dbReference type="SUPFAM" id="SSF56399">
    <property type="entry name" value="ADP-ribosylation"/>
    <property type="match status" value="1"/>
</dbReference>
<gene>
    <name evidence="2" type="ORF">ENH_00062910</name>
</gene>
<protein>
    <submittedName>
        <fullName evidence="2">Uncharacterized protein</fullName>
    </submittedName>
</protein>
<feature type="region of interest" description="Disordered" evidence="1">
    <location>
        <begin position="29"/>
        <end position="66"/>
    </location>
</feature>
<dbReference type="Proteomes" id="UP000030754">
    <property type="component" value="Unassembled WGS sequence"/>
</dbReference>
<organism evidence="2 3">
    <name type="scientific">Eimeria necatrix</name>
    <dbReference type="NCBI Taxonomy" id="51315"/>
    <lineage>
        <taxon>Eukaryota</taxon>
        <taxon>Sar</taxon>
        <taxon>Alveolata</taxon>
        <taxon>Apicomplexa</taxon>
        <taxon>Conoidasida</taxon>
        <taxon>Coccidia</taxon>
        <taxon>Eucoccidiorida</taxon>
        <taxon>Eimeriorina</taxon>
        <taxon>Eimeriidae</taxon>
        <taxon>Eimeria</taxon>
    </lineage>
</organism>
<dbReference type="Gene3D" id="3.90.228.10">
    <property type="match status" value="1"/>
</dbReference>
<dbReference type="GeneID" id="25476429"/>
<reference evidence="2" key="2">
    <citation type="submission" date="2013-10" db="EMBL/GenBank/DDBJ databases">
        <authorList>
            <person name="Aslett M."/>
        </authorList>
    </citation>
    <scope>NUCLEOTIDE SEQUENCE [LARGE SCALE GENOMIC DNA]</scope>
    <source>
        <strain evidence="2">Houghton</strain>
    </source>
</reference>
<dbReference type="RefSeq" id="XP_013432653.1">
    <property type="nucleotide sequence ID" value="XM_013577199.1"/>
</dbReference>
<accession>U6MJJ6</accession>
<reference evidence="2" key="1">
    <citation type="submission" date="2013-10" db="EMBL/GenBank/DDBJ databases">
        <title>Genomic analysis of the causative agents of coccidiosis in chickens.</title>
        <authorList>
            <person name="Reid A.J."/>
            <person name="Blake D."/>
            <person name="Billington K."/>
            <person name="Browne H."/>
            <person name="Dunn M."/>
            <person name="Hung S."/>
            <person name="Kawahara F."/>
            <person name="Miranda-Saavedra D."/>
            <person name="Mourier T."/>
            <person name="Nagra H."/>
            <person name="Otto T.D."/>
            <person name="Rawlings N."/>
            <person name="Sanchez A."/>
            <person name="Sanders M."/>
            <person name="Subramaniam C."/>
            <person name="Tay Y."/>
            <person name="Dear P."/>
            <person name="Doerig C."/>
            <person name="Gruber A."/>
            <person name="Parkinson J."/>
            <person name="Shirley M."/>
            <person name="Wan K.L."/>
            <person name="Berriman M."/>
            <person name="Tomley F."/>
            <person name="Pain A."/>
        </authorList>
    </citation>
    <scope>NUCLEOTIDE SEQUENCE [LARGE SCALE GENOMIC DNA]</scope>
    <source>
        <strain evidence="2">Houghton</strain>
    </source>
</reference>
<sequence length="232" mass="24289">MGGGGGGNLHGLACQNTNRSCGGIRFRRSSGAANGKGNARTTPTSFVASGVSCTPDAPQKKDKEKGRFRAVCAKFARQGSGANLTRSKDVSLPGQTLSKQTNSSSCPTSSQQTDPTSAKTQQSGVQGAPLCLNPAATPPIMRCLLLARVCLGEVYKAVSPMPDARMPPNKPTTASAKLAYDSVMAECRTRGGVVDGVEFVVFERAQALPEFIITYSHAAHCQCAECHRQPAQ</sequence>
<dbReference type="OrthoDB" id="406059at2759"/>
<evidence type="ECO:0000313" key="2">
    <source>
        <dbReference type="EMBL" id="CDJ64186.1"/>
    </source>
</evidence>
<evidence type="ECO:0000313" key="3">
    <source>
        <dbReference type="Proteomes" id="UP000030754"/>
    </source>
</evidence>
<keyword evidence="3" id="KW-1185">Reference proteome</keyword>
<name>U6MJJ6_9EIME</name>
<feature type="region of interest" description="Disordered" evidence="1">
    <location>
        <begin position="83"/>
        <end position="125"/>
    </location>
</feature>